<name>A0A6G1IDF0_9PLEO</name>
<feature type="region of interest" description="Disordered" evidence="1">
    <location>
        <begin position="86"/>
        <end position="111"/>
    </location>
</feature>
<proteinExistence type="predicted"/>
<sequence>MATQPATNLKPQATRFYPKQNLDGSISTRFVHVVEIPPRFASSAPSSRTEHTKRTKRRLEIQRIRRDALRNSRARSHAYSQRVRLSAREHRTRSAKNIRSKTSRLSSSVGHKVRELDARSKYNSCASGQERQSLLEKRRHSYPRYVEQAKRELSPAPKLHTRAQAGISTPPDDRLKDSTRPSRIPCYTKWAHRAHSPISEPSPLSPVAASTSELRSKLTPRDCRIPHREKPGPSALLSIPEPPSAYIKLVSSLLRSRVRTSLDCLRKFHYKTNHTPHRDPPIALQLPVYHSGPLQRDPRHIRDTDRDTYHYDLHTPVAKPPTWFQSVVVTGIKHDILQVRKIKRRISGPAFHPSRRRVPPQARPWHIKPAGSFAERVGEKLNFSKKVWKKLGKGKDGKDVSKEEKLIACETPSLLYCSVCTTLHGLINFIPTEHSTLPQRRQCSGSTSHLNICQHWRTSWAELRDLVSHPGSKVSCSAGHHGHLPSASMVNEEEVTIVRECEGEVVIRKKMVLAQFPSHVECYPWLMLQRRMEELEQWICPHIHLDIDGFAAHIASSGGKPRSRSHPKTTKMTCGCCNGIHHCPNPQCETSWWLYRRPGTSRHDSFIDVDRTEVDEVVLEVERCLGKMSEEWGKDGVCGERWGAQAVPGERKVERFWWLERRER</sequence>
<feature type="region of interest" description="Disordered" evidence="1">
    <location>
        <begin position="196"/>
        <end position="237"/>
    </location>
</feature>
<gene>
    <name evidence="2" type="ORF">K458DRAFT_397273</name>
</gene>
<keyword evidence="3" id="KW-1185">Reference proteome</keyword>
<dbReference type="Proteomes" id="UP000799291">
    <property type="component" value="Unassembled WGS sequence"/>
</dbReference>
<organism evidence="2 3">
    <name type="scientific">Lentithecium fluviatile CBS 122367</name>
    <dbReference type="NCBI Taxonomy" id="1168545"/>
    <lineage>
        <taxon>Eukaryota</taxon>
        <taxon>Fungi</taxon>
        <taxon>Dikarya</taxon>
        <taxon>Ascomycota</taxon>
        <taxon>Pezizomycotina</taxon>
        <taxon>Dothideomycetes</taxon>
        <taxon>Pleosporomycetidae</taxon>
        <taxon>Pleosporales</taxon>
        <taxon>Massarineae</taxon>
        <taxon>Lentitheciaceae</taxon>
        <taxon>Lentithecium</taxon>
    </lineage>
</organism>
<reference evidence="2" key="1">
    <citation type="journal article" date="2020" name="Stud. Mycol.">
        <title>101 Dothideomycetes genomes: a test case for predicting lifestyles and emergence of pathogens.</title>
        <authorList>
            <person name="Haridas S."/>
            <person name="Albert R."/>
            <person name="Binder M."/>
            <person name="Bloem J."/>
            <person name="Labutti K."/>
            <person name="Salamov A."/>
            <person name="Andreopoulos B."/>
            <person name="Baker S."/>
            <person name="Barry K."/>
            <person name="Bills G."/>
            <person name="Bluhm B."/>
            <person name="Cannon C."/>
            <person name="Castanera R."/>
            <person name="Culley D."/>
            <person name="Daum C."/>
            <person name="Ezra D."/>
            <person name="Gonzalez J."/>
            <person name="Henrissat B."/>
            <person name="Kuo A."/>
            <person name="Liang C."/>
            <person name="Lipzen A."/>
            <person name="Lutzoni F."/>
            <person name="Magnuson J."/>
            <person name="Mondo S."/>
            <person name="Nolan M."/>
            <person name="Ohm R."/>
            <person name="Pangilinan J."/>
            <person name="Park H.-J."/>
            <person name="Ramirez L."/>
            <person name="Alfaro M."/>
            <person name="Sun H."/>
            <person name="Tritt A."/>
            <person name="Yoshinaga Y."/>
            <person name="Zwiers L.-H."/>
            <person name="Turgeon B."/>
            <person name="Goodwin S."/>
            <person name="Spatafora J."/>
            <person name="Crous P."/>
            <person name="Grigoriev I."/>
        </authorList>
    </citation>
    <scope>NUCLEOTIDE SEQUENCE</scope>
    <source>
        <strain evidence="2">CBS 122367</strain>
    </source>
</reference>
<evidence type="ECO:0000313" key="2">
    <source>
        <dbReference type="EMBL" id="KAF2676128.1"/>
    </source>
</evidence>
<evidence type="ECO:0000256" key="1">
    <source>
        <dbReference type="SAM" id="MobiDB-lite"/>
    </source>
</evidence>
<dbReference type="AlphaFoldDB" id="A0A6G1IDF0"/>
<protein>
    <submittedName>
        <fullName evidence="2">Uncharacterized protein</fullName>
    </submittedName>
</protein>
<dbReference type="EMBL" id="MU005639">
    <property type="protein sequence ID" value="KAF2676128.1"/>
    <property type="molecule type" value="Genomic_DNA"/>
</dbReference>
<evidence type="ECO:0000313" key="3">
    <source>
        <dbReference type="Proteomes" id="UP000799291"/>
    </source>
</evidence>
<feature type="compositionally biased region" description="Basic residues" evidence="1">
    <location>
        <begin position="90"/>
        <end position="102"/>
    </location>
</feature>
<feature type="region of interest" description="Disordered" evidence="1">
    <location>
        <begin position="148"/>
        <end position="181"/>
    </location>
</feature>
<feature type="compositionally biased region" description="Basic and acidic residues" evidence="1">
    <location>
        <begin position="214"/>
        <end position="231"/>
    </location>
</feature>
<accession>A0A6G1IDF0</accession>
<feature type="compositionally biased region" description="Basic and acidic residues" evidence="1">
    <location>
        <begin position="171"/>
        <end position="180"/>
    </location>
</feature>